<name>A0A7W6EH01_9HYPH</name>
<feature type="domain" description="Sugar-binding" evidence="5">
    <location>
        <begin position="63"/>
        <end position="316"/>
    </location>
</feature>
<dbReference type="GO" id="GO:0030246">
    <property type="term" value="F:carbohydrate binding"/>
    <property type="evidence" value="ECO:0007669"/>
    <property type="project" value="InterPro"/>
</dbReference>
<evidence type="ECO:0000259" key="5">
    <source>
        <dbReference type="Pfam" id="PF04198"/>
    </source>
</evidence>
<dbReference type="InterPro" id="IPR007324">
    <property type="entry name" value="Sugar-bd_dom_put"/>
</dbReference>
<comment type="caution">
    <text evidence="6">The sequence shown here is derived from an EMBL/GenBank/DDBJ whole genome shotgun (WGS) entry which is preliminary data.</text>
</comment>
<evidence type="ECO:0000256" key="1">
    <source>
        <dbReference type="ARBA" id="ARBA00010466"/>
    </source>
</evidence>
<keyword evidence="7" id="KW-1185">Reference proteome</keyword>
<dbReference type="EMBL" id="JACIEK010000004">
    <property type="protein sequence ID" value="MBB3998218.1"/>
    <property type="molecule type" value="Genomic_DNA"/>
</dbReference>
<dbReference type="Gene3D" id="1.10.10.10">
    <property type="entry name" value="Winged helix-like DNA-binding domain superfamily/Winged helix DNA-binding domain"/>
    <property type="match status" value="1"/>
</dbReference>
<evidence type="ECO:0000313" key="6">
    <source>
        <dbReference type="EMBL" id="MBB3998218.1"/>
    </source>
</evidence>
<dbReference type="SUPFAM" id="SSF100950">
    <property type="entry name" value="NagB/RpiA/CoA transferase-like"/>
    <property type="match status" value="1"/>
</dbReference>
<evidence type="ECO:0000313" key="7">
    <source>
        <dbReference type="Proteomes" id="UP000542776"/>
    </source>
</evidence>
<dbReference type="RefSeq" id="WP_183199751.1">
    <property type="nucleotide sequence ID" value="NZ_JACIEK010000004.1"/>
</dbReference>
<evidence type="ECO:0000256" key="4">
    <source>
        <dbReference type="ARBA" id="ARBA00023163"/>
    </source>
</evidence>
<dbReference type="InterPro" id="IPR037171">
    <property type="entry name" value="NagB/RpiA_transferase-like"/>
</dbReference>
<dbReference type="GO" id="GO:0003677">
    <property type="term" value="F:DNA binding"/>
    <property type="evidence" value="ECO:0007669"/>
    <property type="project" value="UniProtKB-KW"/>
</dbReference>
<comment type="similarity">
    <text evidence="1">Belongs to the SorC transcriptional regulatory family.</text>
</comment>
<dbReference type="Gene3D" id="3.40.50.1360">
    <property type="match status" value="1"/>
</dbReference>
<dbReference type="InterPro" id="IPR051054">
    <property type="entry name" value="SorC_transcr_regulators"/>
</dbReference>
<dbReference type="Pfam" id="PF04198">
    <property type="entry name" value="Sugar-bind"/>
    <property type="match status" value="1"/>
</dbReference>
<evidence type="ECO:0000256" key="2">
    <source>
        <dbReference type="ARBA" id="ARBA00023015"/>
    </source>
</evidence>
<proteinExistence type="inferred from homology"/>
<protein>
    <submittedName>
        <fullName evidence="6">DNA-binding transcriptional regulator LsrR (DeoR family)</fullName>
    </submittedName>
</protein>
<reference evidence="6 7" key="1">
    <citation type="submission" date="2020-08" db="EMBL/GenBank/DDBJ databases">
        <title>Genomic Encyclopedia of Type Strains, Phase IV (KMG-IV): sequencing the most valuable type-strain genomes for metagenomic binning, comparative biology and taxonomic classification.</title>
        <authorList>
            <person name="Goeker M."/>
        </authorList>
    </citation>
    <scope>NUCLEOTIDE SEQUENCE [LARGE SCALE GENOMIC DNA]</scope>
    <source>
        <strain evidence="6 7">DSM 102238</strain>
    </source>
</reference>
<evidence type="ECO:0000256" key="3">
    <source>
        <dbReference type="ARBA" id="ARBA00023125"/>
    </source>
</evidence>
<dbReference type="PANTHER" id="PTHR34294:SF1">
    <property type="entry name" value="TRANSCRIPTIONAL REGULATOR LSRR"/>
    <property type="match status" value="1"/>
</dbReference>
<gene>
    <name evidence="6" type="ORF">GGR04_002057</name>
</gene>
<organism evidence="6 7">
    <name type="scientific">Aureimonas pseudogalii</name>
    <dbReference type="NCBI Taxonomy" id="1744844"/>
    <lineage>
        <taxon>Bacteria</taxon>
        <taxon>Pseudomonadati</taxon>
        <taxon>Pseudomonadota</taxon>
        <taxon>Alphaproteobacteria</taxon>
        <taxon>Hyphomicrobiales</taxon>
        <taxon>Aurantimonadaceae</taxon>
        <taxon>Aureimonas</taxon>
    </lineage>
</organism>
<dbReference type="AlphaFoldDB" id="A0A7W6EH01"/>
<sequence length="333" mass="35693">MGKTREEPVSRLDDAARAGWLYYVAGNTQEEIAAKLGISRQGAQRLVSLSVSSGLVKVRIDHPIGACLDLARRLEERFELIDAEVVPSDPASSSTTQGVADACARRLERELSRLQPRIVGIGTGRTLRAAVERLPLLSCPQHRIVSLTGNIAPDGSASVFNVIFSLADKVEAPHYPMPLPVVASSAEERAMLHQQRVVQISLRLAEQADLAFVGIGEIGPAAPLVQDRFISSVEREEIVSAGAVGEIIGWIFDETGTIIDCDFNRRVVSPPIPKTPRSHVIGVAMGRAKRGGILAAMRGRLIDGLITDEETAKALLDAATSATNANQTASQSR</sequence>
<dbReference type="InterPro" id="IPR036388">
    <property type="entry name" value="WH-like_DNA-bd_sf"/>
</dbReference>
<keyword evidence="3 6" id="KW-0238">DNA-binding</keyword>
<dbReference type="PANTHER" id="PTHR34294">
    <property type="entry name" value="TRANSCRIPTIONAL REGULATOR-RELATED"/>
    <property type="match status" value="1"/>
</dbReference>
<keyword evidence="2" id="KW-0805">Transcription regulation</keyword>
<keyword evidence="4" id="KW-0804">Transcription</keyword>
<dbReference type="Proteomes" id="UP000542776">
    <property type="component" value="Unassembled WGS sequence"/>
</dbReference>
<accession>A0A7W6EH01</accession>